<dbReference type="AlphaFoldDB" id="A0A9P5TWH8"/>
<evidence type="ECO:0000313" key="2">
    <source>
        <dbReference type="EMBL" id="KAF9037422.1"/>
    </source>
</evidence>
<dbReference type="Proteomes" id="UP000772434">
    <property type="component" value="Unassembled WGS sequence"/>
</dbReference>
<dbReference type="EMBL" id="JADNRY010000596">
    <property type="protein sequence ID" value="KAF9037422.1"/>
    <property type="molecule type" value="Genomic_DNA"/>
</dbReference>
<sequence length="146" mass="16341">MHKFPDNEENAIALGSTLDAVASMHHCSADETASASIVRCEKEKKKTMDGKFIMAASLTTMTHKALDEKAELINLSLDSENNPVKEDNSDIEMEVTQRDDTPSGSTSMAESMKLHEWIVDNIEELNLKTEVFQDRFLNIFACMVDK</sequence>
<evidence type="ECO:0000313" key="3">
    <source>
        <dbReference type="Proteomes" id="UP000772434"/>
    </source>
</evidence>
<evidence type="ECO:0000256" key="1">
    <source>
        <dbReference type="SAM" id="MobiDB-lite"/>
    </source>
</evidence>
<accession>A0A9P5TWH8</accession>
<reference evidence="2" key="1">
    <citation type="submission" date="2020-11" db="EMBL/GenBank/DDBJ databases">
        <authorList>
            <consortium name="DOE Joint Genome Institute"/>
            <person name="Ahrendt S."/>
            <person name="Riley R."/>
            <person name="Andreopoulos W."/>
            <person name="Labutti K."/>
            <person name="Pangilinan J."/>
            <person name="Ruiz-Duenas F.J."/>
            <person name="Barrasa J.M."/>
            <person name="Sanchez-Garcia M."/>
            <person name="Camarero S."/>
            <person name="Miyauchi S."/>
            <person name="Serrano A."/>
            <person name="Linde D."/>
            <person name="Babiker R."/>
            <person name="Drula E."/>
            <person name="Ayuso-Fernandez I."/>
            <person name="Pacheco R."/>
            <person name="Padilla G."/>
            <person name="Ferreira P."/>
            <person name="Barriuso J."/>
            <person name="Kellner H."/>
            <person name="Castanera R."/>
            <person name="Alfaro M."/>
            <person name="Ramirez L."/>
            <person name="Pisabarro A.G."/>
            <person name="Kuo A."/>
            <person name="Tritt A."/>
            <person name="Lipzen A."/>
            <person name="He G."/>
            <person name="Yan M."/>
            <person name="Ng V."/>
            <person name="Cullen D."/>
            <person name="Martin F."/>
            <person name="Rosso M.-N."/>
            <person name="Henrissat B."/>
            <person name="Hibbett D."/>
            <person name="Martinez A.T."/>
            <person name="Grigoriev I.V."/>
        </authorList>
    </citation>
    <scope>NUCLEOTIDE SEQUENCE</scope>
    <source>
        <strain evidence="2">AH 40177</strain>
    </source>
</reference>
<gene>
    <name evidence="2" type="ORF">BDP27DRAFT_1435554</name>
</gene>
<keyword evidence="3" id="KW-1185">Reference proteome</keyword>
<proteinExistence type="predicted"/>
<feature type="region of interest" description="Disordered" evidence="1">
    <location>
        <begin position="77"/>
        <end position="107"/>
    </location>
</feature>
<name>A0A9P5TWH8_9AGAR</name>
<protein>
    <submittedName>
        <fullName evidence="2">Uncharacterized protein</fullName>
    </submittedName>
</protein>
<comment type="caution">
    <text evidence="2">The sequence shown here is derived from an EMBL/GenBank/DDBJ whole genome shotgun (WGS) entry which is preliminary data.</text>
</comment>
<organism evidence="2 3">
    <name type="scientific">Rhodocollybia butyracea</name>
    <dbReference type="NCBI Taxonomy" id="206335"/>
    <lineage>
        <taxon>Eukaryota</taxon>
        <taxon>Fungi</taxon>
        <taxon>Dikarya</taxon>
        <taxon>Basidiomycota</taxon>
        <taxon>Agaricomycotina</taxon>
        <taxon>Agaricomycetes</taxon>
        <taxon>Agaricomycetidae</taxon>
        <taxon>Agaricales</taxon>
        <taxon>Marasmiineae</taxon>
        <taxon>Omphalotaceae</taxon>
        <taxon>Rhodocollybia</taxon>
    </lineage>
</organism>